<proteinExistence type="predicted"/>
<evidence type="ECO:0000256" key="1">
    <source>
        <dbReference type="ARBA" id="ARBA00022598"/>
    </source>
</evidence>
<protein>
    <submittedName>
        <fullName evidence="5">Elongation factor P--(R)-beta-lysine ligase</fullName>
    </submittedName>
</protein>
<dbReference type="RefSeq" id="WP_345316771.1">
    <property type="nucleotide sequence ID" value="NZ_BAABLF010000011.1"/>
</dbReference>
<dbReference type="Gene3D" id="3.30.930.10">
    <property type="entry name" value="Bira Bifunctional Protein, Domain 2"/>
    <property type="match status" value="1"/>
</dbReference>
<dbReference type="Proteomes" id="UP001501600">
    <property type="component" value="Unassembled WGS sequence"/>
</dbReference>
<feature type="domain" description="Aminoacyl-transfer RNA synthetases class-II family profile" evidence="4">
    <location>
        <begin position="19"/>
        <end position="321"/>
    </location>
</feature>
<keyword evidence="5" id="KW-0251">Elongation factor</keyword>
<evidence type="ECO:0000313" key="6">
    <source>
        <dbReference type="Proteomes" id="UP001501600"/>
    </source>
</evidence>
<gene>
    <name evidence="5" type="primary">epmA</name>
    <name evidence="5" type="ORF">GCM10025772_18520</name>
</gene>
<dbReference type="EMBL" id="BAABLF010000011">
    <property type="protein sequence ID" value="GAA5191517.1"/>
    <property type="molecule type" value="Genomic_DNA"/>
</dbReference>
<comment type="caution">
    <text evidence="5">The sequence shown here is derived from an EMBL/GenBank/DDBJ whole genome shotgun (WGS) entry which is preliminary data.</text>
</comment>
<dbReference type="PANTHER" id="PTHR42918:SF6">
    <property type="entry name" value="ELONGATION FACTOR P--(R)-BETA-LYSINE LIGASE"/>
    <property type="match status" value="1"/>
</dbReference>
<dbReference type="PROSITE" id="PS50862">
    <property type="entry name" value="AA_TRNA_LIGASE_II"/>
    <property type="match status" value="1"/>
</dbReference>
<evidence type="ECO:0000256" key="2">
    <source>
        <dbReference type="ARBA" id="ARBA00022741"/>
    </source>
</evidence>
<dbReference type="GO" id="GO:0003746">
    <property type="term" value="F:translation elongation factor activity"/>
    <property type="evidence" value="ECO:0007669"/>
    <property type="project" value="UniProtKB-KW"/>
</dbReference>
<evidence type="ECO:0000256" key="3">
    <source>
        <dbReference type="ARBA" id="ARBA00022840"/>
    </source>
</evidence>
<sequence length="325" mass="36218">MSESASWRPTTSRAQLQQRAKVIATLRQFFAEREVLEVDTPALSQAAVSDIHLDSFETRFVGPGAAQGLPLYLMTSPEFHMKRLLCAGSGCIYQINKSFRNEESGRYHNPEFTMLEWYRVGFDHHDLMAEMADLLKATLGCGEPEKITYSEAFGRVLGCDPLTATVAELQALCRQHNLQDVGDQETELAPLQQLLFSMVVEPKIGQQVPCMVHAFPANQAALARINRDDPRTADRFEVYFHGIELANGFYELADPGEQLRRFEADNRERSRMGLPVRPIDHHLIAALAQGLPDCAGVALGVDRLIMLATGLKHIENVIAFPVGRA</sequence>
<dbReference type="NCBIfam" id="NF006828">
    <property type="entry name" value="PRK09350.1"/>
    <property type="match status" value="1"/>
</dbReference>
<dbReference type="PANTHER" id="PTHR42918">
    <property type="entry name" value="LYSYL-TRNA SYNTHETASE"/>
    <property type="match status" value="1"/>
</dbReference>
<dbReference type="SUPFAM" id="SSF55681">
    <property type="entry name" value="Class II aaRS and biotin synthetases"/>
    <property type="match status" value="1"/>
</dbReference>
<keyword evidence="6" id="KW-1185">Reference proteome</keyword>
<reference evidence="6" key="1">
    <citation type="journal article" date="2019" name="Int. J. Syst. Evol. Microbiol.">
        <title>The Global Catalogue of Microorganisms (GCM) 10K type strain sequencing project: providing services to taxonomists for standard genome sequencing and annotation.</title>
        <authorList>
            <consortium name="The Broad Institute Genomics Platform"/>
            <consortium name="The Broad Institute Genome Sequencing Center for Infectious Disease"/>
            <person name="Wu L."/>
            <person name="Ma J."/>
        </authorList>
    </citation>
    <scope>NUCLEOTIDE SEQUENCE [LARGE SCALE GENOMIC DNA]</scope>
    <source>
        <strain evidence="6">JCM 18720</strain>
    </source>
</reference>
<evidence type="ECO:0000313" key="5">
    <source>
        <dbReference type="EMBL" id="GAA5191517.1"/>
    </source>
</evidence>
<organism evidence="5 6">
    <name type="scientific">Ferrimonas gelatinilytica</name>
    <dbReference type="NCBI Taxonomy" id="1255257"/>
    <lineage>
        <taxon>Bacteria</taxon>
        <taxon>Pseudomonadati</taxon>
        <taxon>Pseudomonadota</taxon>
        <taxon>Gammaproteobacteria</taxon>
        <taxon>Alteromonadales</taxon>
        <taxon>Ferrimonadaceae</taxon>
        <taxon>Ferrimonas</taxon>
    </lineage>
</organism>
<dbReference type="InterPro" id="IPR004364">
    <property type="entry name" value="Aa-tRNA-synt_II"/>
</dbReference>
<keyword evidence="3" id="KW-0067">ATP-binding</keyword>
<dbReference type="GO" id="GO:0016874">
    <property type="term" value="F:ligase activity"/>
    <property type="evidence" value="ECO:0007669"/>
    <property type="project" value="UniProtKB-KW"/>
</dbReference>
<keyword evidence="1 5" id="KW-0436">Ligase</keyword>
<dbReference type="InterPro" id="IPR004525">
    <property type="entry name" value="EpmA"/>
</dbReference>
<dbReference type="InterPro" id="IPR006195">
    <property type="entry name" value="aa-tRNA-synth_II"/>
</dbReference>
<dbReference type="NCBIfam" id="TIGR00462">
    <property type="entry name" value="genX"/>
    <property type="match status" value="1"/>
</dbReference>
<dbReference type="InterPro" id="IPR045864">
    <property type="entry name" value="aa-tRNA-synth_II/BPL/LPL"/>
</dbReference>
<keyword evidence="2" id="KW-0547">Nucleotide-binding</keyword>
<keyword evidence="5" id="KW-0648">Protein biosynthesis</keyword>
<dbReference type="Pfam" id="PF00152">
    <property type="entry name" value="tRNA-synt_2"/>
    <property type="match status" value="1"/>
</dbReference>
<accession>A0ABP9S560</accession>
<name>A0ABP9S560_9GAMM</name>
<evidence type="ECO:0000259" key="4">
    <source>
        <dbReference type="PROSITE" id="PS50862"/>
    </source>
</evidence>